<feature type="compositionally biased region" description="Polar residues" evidence="1">
    <location>
        <begin position="81"/>
        <end position="95"/>
    </location>
</feature>
<sequence length="698" mass="75188">MNCFSPSPYLLQHHQLLPTPSRPQSPCLLLSASADSLHISTSLTPVGHPTDSIHSSTKPMLRLNSNLPPSTLLPADATPTELISPSHSIRTQKALSPSSSNTHTPTSSELQLSPTKQLRTQSILGTRPPWEVPKSHQRWSSGSAISPKDAVSREAISPFSRLPHFSPFSPQPASHCPMSSPHRRTHSGLPHLPSCRSPGTGSKRVSWNPLPASSSSARFSWASAYLASSPDPINLASPAGQALSEKQIESIESLGVKFVDRASLGIASSPMLNATVASCSRSRSGSTSSYSRHGLNRNSLSSIKRRRSVKIPAPGPLPSPALKPIPVDAGRLLEILNRAAGGKGKENEHESQSESARALLIIDLRSLNAYLGSEGRLKGSINVNFPSLLIKRFRKGHQSQFQLSSFITTDAGKRFYAALEPNLSEIEICVIDDGAEGIGAVVVDALSKARGRADGLYLLSEPFADLRARPDALNWLVAGEAGQDPGVGIAQQGLRRLDPSCGPHLNLPSLDTTVNGTENTLRLSRKVKPPKLRKIETSETYLSARPSPTSASNRIPSPLGPNQQRRPGSGSSERQNQIPGRFRFPMTNLDDPSRATATSTRDDPPKPAAVPMTDDRFKISTIIPGFLFLGPEPIESTDFSALEALGVKRILNVATECDGLEGCDRAFIEKYIKIPFRDFVEEVGVQGRIEQANKLLGK</sequence>
<evidence type="ECO:0000313" key="2">
    <source>
        <dbReference type="EMBL" id="KAG0146068.1"/>
    </source>
</evidence>
<reference evidence="2" key="1">
    <citation type="submission" date="2013-11" db="EMBL/GenBank/DDBJ databases">
        <title>Genome sequence of the fusiform rust pathogen reveals effectors for host alternation and coevolution with pine.</title>
        <authorList>
            <consortium name="DOE Joint Genome Institute"/>
            <person name="Smith K."/>
            <person name="Pendleton A."/>
            <person name="Kubisiak T."/>
            <person name="Anderson C."/>
            <person name="Salamov A."/>
            <person name="Aerts A."/>
            <person name="Riley R."/>
            <person name="Clum A."/>
            <person name="Lindquist E."/>
            <person name="Ence D."/>
            <person name="Campbell M."/>
            <person name="Kronenberg Z."/>
            <person name="Feau N."/>
            <person name="Dhillon B."/>
            <person name="Hamelin R."/>
            <person name="Burleigh J."/>
            <person name="Smith J."/>
            <person name="Yandell M."/>
            <person name="Nelson C."/>
            <person name="Grigoriev I."/>
            <person name="Davis J."/>
        </authorList>
    </citation>
    <scope>NUCLEOTIDE SEQUENCE</scope>
    <source>
        <strain evidence="2">G11</strain>
    </source>
</reference>
<dbReference type="Proteomes" id="UP000886653">
    <property type="component" value="Unassembled WGS sequence"/>
</dbReference>
<accession>A0A9P6NHI9</accession>
<feature type="region of interest" description="Disordered" evidence="1">
    <location>
        <begin position="62"/>
        <end position="150"/>
    </location>
</feature>
<dbReference type="InterPro" id="IPR036873">
    <property type="entry name" value="Rhodanese-like_dom_sf"/>
</dbReference>
<feature type="compositionally biased region" description="Low complexity" evidence="1">
    <location>
        <begin position="62"/>
        <end position="74"/>
    </location>
</feature>
<dbReference type="SUPFAM" id="SSF52821">
    <property type="entry name" value="Rhodanese/Cell cycle control phosphatase"/>
    <property type="match status" value="1"/>
</dbReference>
<proteinExistence type="predicted"/>
<dbReference type="OrthoDB" id="273181at2759"/>
<evidence type="ECO:0000256" key="1">
    <source>
        <dbReference type="SAM" id="MobiDB-lite"/>
    </source>
</evidence>
<name>A0A9P6NHI9_9BASI</name>
<dbReference type="Gene3D" id="3.90.190.10">
    <property type="entry name" value="Protein tyrosine phosphatase superfamily"/>
    <property type="match status" value="1"/>
</dbReference>
<evidence type="ECO:0000313" key="3">
    <source>
        <dbReference type="Proteomes" id="UP000886653"/>
    </source>
</evidence>
<protein>
    <submittedName>
        <fullName evidence="2">Uncharacterized protein</fullName>
    </submittedName>
</protein>
<feature type="region of interest" description="Disordered" evidence="1">
    <location>
        <begin position="170"/>
        <end position="204"/>
    </location>
</feature>
<comment type="caution">
    <text evidence="2">The sequence shown here is derived from an EMBL/GenBank/DDBJ whole genome shotgun (WGS) entry which is preliminary data.</text>
</comment>
<keyword evidence="3" id="KW-1185">Reference proteome</keyword>
<feature type="compositionally biased region" description="Basic residues" evidence="1">
    <location>
        <begin position="523"/>
        <end position="532"/>
    </location>
</feature>
<feature type="compositionally biased region" description="Polar residues" evidence="1">
    <location>
        <begin position="509"/>
        <end position="522"/>
    </location>
</feature>
<gene>
    <name evidence="2" type="ORF">CROQUDRAFT_44919</name>
</gene>
<dbReference type="EMBL" id="MU167266">
    <property type="protein sequence ID" value="KAG0146068.1"/>
    <property type="molecule type" value="Genomic_DNA"/>
</dbReference>
<dbReference type="InterPro" id="IPR029021">
    <property type="entry name" value="Prot-tyrosine_phosphatase-like"/>
</dbReference>
<feature type="compositionally biased region" description="Polar residues" evidence="1">
    <location>
        <begin position="109"/>
        <end position="124"/>
    </location>
</feature>
<organism evidence="2 3">
    <name type="scientific">Cronartium quercuum f. sp. fusiforme G11</name>
    <dbReference type="NCBI Taxonomy" id="708437"/>
    <lineage>
        <taxon>Eukaryota</taxon>
        <taxon>Fungi</taxon>
        <taxon>Dikarya</taxon>
        <taxon>Basidiomycota</taxon>
        <taxon>Pucciniomycotina</taxon>
        <taxon>Pucciniomycetes</taxon>
        <taxon>Pucciniales</taxon>
        <taxon>Coleosporiaceae</taxon>
        <taxon>Cronartium</taxon>
    </lineage>
</organism>
<feature type="compositionally biased region" description="Polar residues" evidence="1">
    <location>
        <begin position="538"/>
        <end position="578"/>
    </location>
</feature>
<dbReference type="Gene3D" id="3.40.250.10">
    <property type="entry name" value="Rhodanese-like domain"/>
    <property type="match status" value="1"/>
</dbReference>
<feature type="compositionally biased region" description="Low complexity" evidence="1">
    <location>
        <begin position="96"/>
        <end position="108"/>
    </location>
</feature>
<dbReference type="AlphaFoldDB" id="A0A9P6NHI9"/>
<feature type="region of interest" description="Disordered" evidence="1">
    <location>
        <begin position="509"/>
        <end position="612"/>
    </location>
</feature>